<dbReference type="WBParaSite" id="nRc.2.0.1.t06017-RA">
    <property type="protein sequence ID" value="nRc.2.0.1.t06017-RA"/>
    <property type="gene ID" value="nRc.2.0.1.g06017"/>
</dbReference>
<reference evidence="2" key="1">
    <citation type="submission" date="2022-11" db="UniProtKB">
        <authorList>
            <consortium name="WormBaseParasite"/>
        </authorList>
    </citation>
    <scope>IDENTIFICATION</scope>
</reference>
<protein>
    <submittedName>
        <fullName evidence="2">Uncharacterized protein</fullName>
    </submittedName>
</protein>
<keyword evidence="1" id="KW-1185">Reference proteome</keyword>
<name>A0A915HWS9_ROMCU</name>
<evidence type="ECO:0000313" key="2">
    <source>
        <dbReference type="WBParaSite" id="nRc.2.0.1.t06017-RA"/>
    </source>
</evidence>
<dbReference type="AlphaFoldDB" id="A0A915HWS9"/>
<organism evidence="1 2">
    <name type="scientific">Romanomermis culicivorax</name>
    <name type="common">Nematode worm</name>
    <dbReference type="NCBI Taxonomy" id="13658"/>
    <lineage>
        <taxon>Eukaryota</taxon>
        <taxon>Metazoa</taxon>
        <taxon>Ecdysozoa</taxon>
        <taxon>Nematoda</taxon>
        <taxon>Enoplea</taxon>
        <taxon>Dorylaimia</taxon>
        <taxon>Mermithida</taxon>
        <taxon>Mermithoidea</taxon>
        <taxon>Mermithidae</taxon>
        <taxon>Romanomermis</taxon>
    </lineage>
</organism>
<accession>A0A915HWS9</accession>
<evidence type="ECO:0000313" key="1">
    <source>
        <dbReference type="Proteomes" id="UP000887565"/>
    </source>
</evidence>
<dbReference type="Proteomes" id="UP000887565">
    <property type="component" value="Unplaced"/>
</dbReference>
<sequence>MPQPDTEHECTLVIMDLDNGIGLIYLLNTTGFTSLSMAISLPRIFGYLSFSSVQIMFIENAIMNNKLNTENK</sequence>
<proteinExistence type="predicted"/>